<evidence type="ECO:0000313" key="1">
    <source>
        <dbReference type="EMBL" id="KKM95115.1"/>
    </source>
</evidence>
<name>A0A0F9P1X0_9ZZZZ</name>
<organism evidence="1">
    <name type="scientific">marine sediment metagenome</name>
    <dbReference type="NCBI Taxonomy" id="412755"/>
    <lineage>
        <taxon>unclassified sequences</taxon>
        <taxon>metagenomes</taxon>
        <taxon>ecological metagenomes</taxon>
    </lineage>
</organism>
<accession>A0A0F9P1X0</accession>
<sequence length="61" mass="6506">MNDKCPDCNGAGDTLCPDCCGRMEDKPFCNTCGGCGREYHETCKGTGNLSGRTLNQVGEEL</sequence>
<reference evidence="1" key="1">
    <citation type="journal article" date="2015" name="Nature">
        <title>Complex archaea that bridge the gap between prokaryotes and eukaryotes.</title>
        <authorList>
            <person name="Spang A."/>
            <person name="Saw J.H."/>
            <person name="Jorgensen S.L."/>
            <person name="Zaremba-Niedzwiedzka K."/>
            <person name="Martijn J."/>
            <person name="Lind A.E."/>
            <person name="van Eijk R."/>
            <person name="Schleper C."/>
            <person name="Guy L."/>
            <person name="Ettema T.J."/>
        </authorList>
    </citation>
    <scope>NUCLEOTIDE SEQUENCE</scope>
</reference>
<gene>
    <name evidence="1" type="ORF">LCGC14_1191530</name>
</gene>
<comment type="caution">
    <text evidence="1">The sequence shown here is derived from an EMBL/GenBank/DDBJ whole genome shotgun (WGS) entry which is preliminary data.</text>
</comment>
<dbReference type="AlphaFoldDB" id="A0A0F9P1X0"/>
<protein>
    <submittedName>
        <fullName evidence="1">Uncharacterized protein</fullName>
    </submittedName>
</protein>
<proteinExistence type="predicted"/>
<dbReference type="EMBL" id="LAZR01006052">
    <property type="protein sequence ID" value="KKM95115.1"/>
    <property type="molecule type" value="Genomic_DNA"/>
</dbReference>